<organism evidence="2 3">
    <name type="scientific">Mesobacillus maritimus</name>
    <dbReference type="NCBI Taxonomy" id="1643336"/>
    <lineage>
        <taxon>Bacteria</taxon>
        <taxon>Bacillati</taxon>
        <taxon>Bacillota</taxon>
        <taxon>Bacilli</taxon>
        <taxon>Bacillales</taxon>
        <taxon>Bacillaceae</taxon>
        <taxon>Mesobacillus</taxon>
    </lineage>
</organism>
<evidence type="ECO:0000313" key="2">
    <source>
        <dbReference type="EMBL" id="MBY0096533.1"/>
    </source>
</evidence>
<keyword evidence="3" id="KW-1185">Reference proteome</keyword>
<comment type="caution">
    <text evidence="2">The sequence shown here is derived from an EMBL/GenBank/DDBJ whole genome shotgun (WGS) entry which is preliminary data.</text>
</comment>
<feature type="transmembrane region" description="Helical" evidence="1">
    <location>
        <begin position="83"/>
        <end position="104"/>
    </location>
</feature>
<dbReference type="InterPro" id="IPR014617">
    <property type="entry name" value="YphA_Bacsu"/>
</dbReference>
<accession>A0ABS7K2U5</accession>
<reference evidence="2 3" key="1">
    <citation type="submission" date="2020-07" db="EMBL/GenBank/DDBJ databases">
        <title>Fungal Genomes of the International Space Station.</title>
        <authorList>
            <person name="Seuylemezian A."/>
            <person name="Singh N.K."/>
            <person name="Wood J."/>
            <person name="Venkateswaran K."/>
        </authorList>
    </citation>
    <scope>NUCLEOTIDE SEQUENCE [LARGE SCALE GENOMIC DNA]</scope>
    <source>
        <strain evidence="2 3">PL-B2</strain>
    </source>
</reference>
<gene>
    <name evidence="2" type="ORF">H0185_06905</name>
</gene>
<feature type="transmembrane region" description="Helical" evidence="1">
    <location>
        <begin position="137"/>
        <end position="156"/>
    </location>
</feature>
<proteinExistence type="predicted"/>
<feature type="transmembrane region" description="Helical" evidence="1">
    <location>
        <begin position="56"/>
        <end position="74"/>
    </location>
</feature>
<keyword evidence="1" id="KW-1133">Transmembrane helix</keyword>
<dbReference type="Pfam" id="PF24124">
    <property type="entry name" value="YphA"/>
    <property type="match status" value="1"/>
</dbReference>
<feature type="transmembrane region" description="Helical" evidence="1">
    <location>
        <begin position="12"/>
        <end position="28"/>
    </location>
</feature>
<evidence type="ECO:0000313" key="3">
    <source>
        <dbReference type="Proteomes" id="UP000769780"/>
    </source>
</evidence>
<dbReference type="RefSeq" id="WP_221872479.1">
    <property type="nucleotide sequence ID" value="NZ_JACWFH010000008.1"/>
</dbReference>
<sequence>MEMIGGDAMEGALFYWFSWLGWVWITFFTAKQNKYRFTIAFVLLILIISSPYKMEFLGIEVYIPAFVLLAYALIETAKLRNRIFLSVFVTSFIIMLGYVSFLLFELFDPVWVIFDRKWLISLSVLLLATALQSERRFQILSMGFGMLLGEFLFSFIMKKLTFPYIVASPAFLDIVSLATVILGGWVSFQYFADLIGSYTNQGRGKQKSS</sequence>
<keyword evidence="1" id="KW-0812">Transmembrane</keyword>
<dbReference type="PIRSF" id="PIRSF036710">
    <property type="entry name" value="YphA_Bacsu"/>
    <property type="match status" value="1"/>
</dbReference>
<keyword evidence="1" id="KW-0472">Membrane</keyword>
<dbReference type="EMBL" id="JACWFH010000008">
    <property type="protein sequence ID" value="MBY0096533.1"/>
    <property type="molecule type" value="Genomic_DNA"/>
</dbReference>
<dbReference type="Proteomes" id="UP000769780">
    <property type="component" value="Unassembled WGS sequence"/>
</dbReference>
<name>A0ABS7K2U5_9BACI</name>
<evidence type="ECO:0000256" key="1">
    <source>
        <dbReference type="SAM" id="Phobius"/>
    </source>
</evidence>
<feature type="transmembrane region" description="Helical" evidence="1">
    <location>
        <begin position="162"/>
        <end position="188"/>
    </location>
</feature>
<feature type="transmembrane region" description="Helical" evidence="1">
    <location>
        <begin position="35"/>
        <end position="50"/>
    </location>
</feature>
<protein>
    <submittedName>
        <fullName evidence="2">Uncharacterized protein</fullName>
    </submittedName>
</protein>